<comment type="caution">
    <text evidence="5">The sequence shown here is derived from an EMBL/GenBank/DDBJ whole genome shotgun (WGS) entry which is preliminary data.</text>
</comment>
<feature type="domain" description="HTH luxR-type" evidence="4">
    <location>
        <begin position="819"/>
        <end position="884"/>
    </location>
</feature>
<evidence type="ECO:0000313" key="5">
    <source>
        <dbReference type="EMBL" id="PPL20316.1"/>
    </source>
</evidence>
<evidence type="ECO:0000259" key="4">
    <source>
        <dbReference type="PROSITE" id="PS50043"/>
    </source>
</evidence>
<dbReference type="SUPFAM" id="SSF52540">
    <property type="entry name" value="P-loop containing nucleoside triphosphate hydrolases"/>
    <property type="match status" value="1"/>
</dbReference>
<proteinExistence type="predicted"/>
<dbReference type="InterPro" id="IPR036388">
    <property type="entry name" value="WH-like_DNA-bd_sf"/>
</dbReference>
<dbReference type="PRINTS" id="PR00038">
    <property type="entry name" value="HTHLUXR"/>
</dbReference>
<dbReference type="RefSeq" id="WP_161498662.1">
    <property type="nucleotide sequence ID" value="NZ_MPZN01000003.1"/>
</dbReference>
<evidence type="ECO:0000256" key="2">
    <source>
        <dbReference type="ARBA" id="ARBA00023125"/>
    </source>
</evidence>
<dbReference type="PANTHER" id="PTHR44688:SF16">
    <property type="entry name" value="DNA-BINDING TRANSCRIPTIONAL ACTIVATOR DEVR_DOSR"/>
    <property type="match status" value="1"/>
</dbReference>
<keyword evidence="6" id="KW-1185">Reference proteome</keyword>
<dbReference type="Proteomes" id="UP000237755">
    <property type="component" value="Unassembled WGS sequence"/>
</dbReference>
<evidence type="ECO:0000256" key="3">
    <source>
        <dbReference type="ARBA" id="ARBA00023163"/>
    </source>
</evidence>
<name>A0ABX5B145_9MICO</name>
<reference evidence="5 6" key="1">
    <citation type="journal article" date="2008" name="Int. J. Syst. Evol. Microbiol.">
        <title>Leifsonia pindariensis sp. nov., isolated from the Pindari glacier of the Indian Himalayas, and emended description of the genus Leifsonia.</title>
        <authorList>
            <person name="Reddy G.S."/>
            <person name="Prabagaran S.R."/>
            <person name="Shivaji S."/>
        </authorList>
    </citation>
    <scope>NUCLEOTIDE SEQUENCE [LARGE SCALE GENOMIC DNA]</scope>
    <source>
        <strain evidence="5 6">PON 10</strain>
    </source>
</reference>
<organism evidence="5 6">
    <name type="scientific">Microterricola pindariensis</name>
    <dbReference type="NCBI Taxonomy" id="478010"/>
    <lineage>
        <taxon>Bacteria</taxon>
        <taxon>Bacillati</taxon>
        <taxon>Actinomycetota</taxon>
        <taxon>Actinomycetes</taxon>
        <taxon>Micrococcales</taxon>
        <taxon>Microbacteriaceae</taxon>
        <taxon>Microterricola</taxon>
    </lineage>
</organism>
<dbReference type="EMBL" id="MPZN01000003">
    <property type="protein sequence ID" value="PPL20316.1"/>
    <property type="molecule type" value="Genomic_DNA"/>
</dbReference>
<protein>
    <recommendedName>
        <fullName evidence="4">HTH luxR-type domain-containing protein</fullName>
    </recommendedName>
</protein>
<dbReference type="Pfam" id="PF00196">
    <property type="entry name" value="GerE"/>
    <property type="match status" value="1"/>
</dbReference>
<dbReference type="SMART" id="SM00421">
    <property type="entry name" value="HTH_LUXR"/>
    <property type="match status" value="1"/>
</dbReference>
<keyword evidence="2" id="KW-0238">DNA-binding</keyword>
<sequence>MMGSMRWSMALERVSQFWGRSELSAEVTAALGAPGNNVVLLGAGGAGKTALGVHALVRLTSENPALHAVHFAATTATRQSPLAVFIPALRDYDALAGESPDRIAQALVKACLEHAGADGGRKPGPAQLVIMIDDVPLLDNLSALVVEYLLSRTDVRVVLSCRSTPGLTPALTRAWRDGILARIDVPELTRAEISEIAGELLAPKLLAPDAVQRLAEATGGNALFLIELLRSLERSEALELRQGLWVWRRPFPADTSLGDILRSELAQLSPEKLAAYETIALCAPVSLALLCTQFEPAVLDELAVDGLVAFHGMHDNSRQVVATVAHPLSGEVMAALVRPVQRMARLRAMYDAALAQGSGATPSRWNGESSELLSLVSWGIGGGCAVPLDILQRAFALVEQLADYEFRILLDSALIQHPAADDAVRVAALNNRIEAHRFSNAPNAVLSDATSAREIIERMPASAARAELAIGHALVVADALVLPQGNWRDALRILDWAERLAEADSAEAHSVRRLAIARGIYLSYAGEMTESVRLQSELYAAMHSSADFLPLASTLVISLAQRGETKRARAVGRQQLGLAMRSIKRHPLAVGDMVGAWCLADLFTGNTREASIIYGFLNVAMDRNPGHVRVRNTLVAFGRGLLAISQGEWEGAVRNLSIACAELDDFTGTGSEGLLLASLALAQAATGDHEGSAVTRAQFEALGERSSRLLELPARYNLLLAALYAPGGEELAEATALAELARERGFALMELRALHAVALCTGGGLNPDDEARAREMANRIDAPLAGLLLASCEHIAAGGARSTGSAARALARRGLVIPSGQALSGLTAREQQLAELLALGFSNAQIARRLSISKRTVESHAAKVLLKLQVGSRDDVAVALEALE</sequence>
<accession>A0ABX5B145</accession>
<dbReference type="CDD" id="cd06170">
    <property type="entry name" value="LuxR_C_like"/>
    <property type="match status" value="1"/>
</dbReference>
<dbReference type="InterPro" id="IPR027417">
    <property type="entry name" value="P-loop_NTPase"/>
</dbReference>
<dbReference type="PROSITE" id="PS50043">
    <property type="entry name" value="HTH_LUXR_2"/>
    <property type="match status" value="1"/>
</dbReference>
<dbReference type="PANTHER" id="PTHR44688">
    <property type="entry name" value="DNA-BINDING TRANSCRIPTIONAL ACTIVATOR DEVR_DOSR"/>
    <property type="match status" value="1"/>
</dbReference>
<keyword evidence="3" id="KW-0804">Transcription</keyword>
<dbReference type="InterPro" id="IPR000792">
    <property type="entry name" value="Tscrpt_reg_LuxR_C"/>
</dbReference>
<evidence type="ECO:0000313" key="6">
    <source>
        <dbReference type="Proteomes" id="UP000237755"/>
    </source>
</evidence>
<dbReference type="InterPro" id="IPR016032">
    <property type="entry name" value="Sig_transdc_resp-reg_C-effctor"/>
</dbReference>
<dbReference type="SUPFAM" id="SSF46894">
    <property type="entry name" value="C-terminal effector domain of the bipartite response regulators"/>
    <property type="match status" value="1"/>
</dbReference>
<gene>
    <name evidence="5" type="ORF">GY24_01880</name>
</gene>
<keyword evidence="1" id="KW-0805">Transcription regulation</keyword>
<evidence type="ECO:0000256" key="1">
    <source>
        <dbReference type="ARBA" id="ARBA00023015"/>
    </source>
</evidence>
<dbReference type="Gene3D" id="1.10.10.10">
    <property type="entry name" value="Winged helix-like DNA-binding domain superfamily/Winged helix DNA-binding domain"/>
    <property type="match status" value="1"/>
</dbReference>